<proteinExistence type="predicted"/>
<feature type="domain" description="FP protein C-terminal" evidence="2">
    <location>
        <begin position="103"/>
        <end position="152"/>
    </location>
</feature>
<name>A0A8D9FHB8_9HEMI</name>
<accession>A0A8D9FHB8</accession>
<evidence type="ECO:0000259" key="2">
    <source>
        <dbReference type="Pfam" id="PF25298"/>
    </source>
</evidence>
<reference evidence="3" key="1">
    <citation type="submission" date="2021-05" db="EMBL/GenBank/DDBJ databases">
        <authorList>
            <person name="Alioto T."/>
            <person name="Alioto T."/>
            <person name="Gomez Garrido J."/>
        </authorList>
    </citation>
    <scope>NUCLEOTIDE SEQUENCE</scope>
</reference>
<evidence type="ECO:0000256" key="1">
    <source>
        <dbReference type="SAM" id="MobiDB-lite"/>
    </source>
</evidence>
<dbReference type="AlphaFoldDB" id="A0A8D9FHB8"/>
<organism evidence="3">
    <name type="scientific">Cacopsylla melanoneura</name>
    <dbReference type="NCBI Taxonomy" id="428564"/>
    <lineage>
        <taxon>Eukaryota</taxon>
        <taxon>Metazoa</taxon>
        <taxon>Ecdysozoa</taxon>
        <taxon>Arthropoda</taxon>
        <taxon>Hexapoda</taxon>
        <taxon>Insecta</taxon>
        <taxon>Pterygota</taxon>
        <taxon>Neoptera</taxon>
        <taxon>Paraneoptera</taxon>
        <taxon>Hemiptera</taxon>
        <taxon>Sternorrhyncha</taxon>
        <taxon>Psylloidea</taxon>
        <taxon>Psyllidae</taxon>
        <taxon>Psyllinae</taxon>
        <taxon>Cacopsylla</taxon>
    </lineage>
</organism>
<dbReference type="EMBL" id="HBUF01660032">
    <property type="protein sequence ID" value="CAG6788475.1"/>
    <property type="molecule type" value="Transcribed_RNA"/>
</dbReference>
<dbReference type="Pfam" id="PF25298">
    <property type="entry name" value="Baculo_FP_2nd"/>
    <property type="match status" value="1"/>
</dbReference>
<protein>
    <recommendedName>
        <fullName evidence="2">FP protein C-terminal domain-containing protein</fullName>
    </recommendedName>
</protein>
<evidence type="ECO:0000313" key="3">
    <source>
        <dbReference type="EMBL" id="CAG6788475.1"/>
    </source>
</evidence>
<sequence length="288" mass="34804">MKDKHMEEQEDRRSNVIVHKWPQHKNEDILYEIQKIAAKLGFKTPTKEILGGRRIVLKKSDPQVPKPIVISLKDRATREKWTTAFNELKLWKEKWYLNEHLSQYNQYLISQAREWAKKNNWEYVWSKACRVMVRKTKSSQVRELTNLEQLKEWDSKDELSPKSDNHDSIEQKYRMKKDDGYNEAERKHRLTNLLVRNYYHKTNTPIMKLVEEIGHKLGFSNPMEDVSKALKTSHYIMIRLKTIEAKMRWLKAYKNINLSKQRWYLNEHLSDYNLQLYKKTNKWAKRIG</sequence>
<feature type="region of interest" description="Disordered" evidence="1">
    <location>
        <begin position="155"/>
        <end position="181"/>
    </location>
</feature>
<dbReference type="InterPro" id="IPR057251">
    <property type="entry name" value="FP_C"/>
</dbReference>